<organism evidence="1 2">
    <name type="scientific">Candidatus Lloydbacteria bacterium RIFCSPLOWO2_02_FULL_51_11</name>
    <dbReference type="NCBI Taxonomy" id="1798667"/>
    <lineage>
        <taxon>Bacteria</taxon>
        <taxon>Candidatus Lloydiibacteriota</taxon>
    </lineage>
</organism>
<dbReference type="Proteomes" id="UP000177573">
    <property type="component" value="Unassembled WGS sequence"/>
</dbReference>
<sequence length="365" mass="40337">MSQAPKFDAHMATGEANDHETLAGVIATFVEADTTVPELPNNRDAWRSDFELRLLEKEIGINKKQWDYFADIMARACAKVSESSGKVLLLIAQLNGARRLPSPDWDGVKSLVEQAQEAIRTLPSGERTRRLDGLLEYHLGIIARYIGDYKTAILQQIAAKDKAEAAGDYVGAAIAHLCEHVEKFNAAVSEGRVDTSLLLGQLNGAAMQVCATCIGEEQTQARWRLFNAPMHVLEGCVWEAHRLSPATEKFWLHLLTGELPAKDKALYEVSVPWITAIQAGLAALKGDRKTALRLANDALTTRSGQRRPESFATAHLVLAWLAADEHLQAIVDEGEHMHQLRAKARRILDGKTRSWCERHDLAVVA</sequence>
<evidence type="ECO:0000313" key="1">
    <source>
        <dbReference type="EMBL" id="OGZ14443.1"/>
    </source>
</evidence>
<accession>A0A1G2DLR3</accession>
<proteinExistence type="predicted"/>
<protein>
    <submittedName>
        <fullName evidence="1">Uncharacterized protein</fullName>
    </submittedName>
</protein>
<dbReference type="AlphaFoldDB" id="A0A1G2DLR3"/>
<evidence type="ECO:0000313" key="2">
    <source>
        <dbReference type="Proteomes" id="UP000177573"/>
    </source>
</evidence>
<dbReference type="STRING" id="1798667.A3J08_04190"/>
<dbReference type="EMBL" id="MHLR01000029">
    <property type="protein sequence ID" value="OGZ14443.1"/>
    <property type="molecule type" value="Genomic_DNA"/>
</dbReference>
<reference evidence="1 2" key="1">
    <citation type="journal article" date="2016" name="Nat. Commun.">
        <title>Thousands of microbial genomes shed light on interconnected biogeochemical processes in an aquifer system.</title>
        <authorList>
            <person name="Anantharaman K."/>
            <person name="Brown C.T."/>
            <person name="Hug L.A."/>
            <person name="Sharon I."/>
            <person name="Castelle C.J."/>
            <person name="Probst A.J."/>
            <person name="Thomas B.C."/>
            <person name="Singh A."/>
            <person name="Wilkins M.J."/>
            <person name="Karaoz U."/>
            <person name="Brodie E.L."/>
            <person name="Williams K.H."/>
            <person name="Hubbard S.S."/>
            <person name="Banfield J.F."/>
        </authorList>
    </citation>
    <scope>NUCLEOTIDE SEQUENCE [LARGE SCALE GENOMIC DNA]</scope>
</reference>
<comment type="caution">
    <text evidence="1">The sequence shown here is derived from an EMBL/GenBank/DDBJ whole genome shotgun (WGS) entry which is preliminary data.</text>
</comment>
<name>A0A1G2DLR3_9BACT</name>
<gene>
    <name evidence="1" type="ORF">A3J08_04190</name>
</gene>